<comment type="caution">
    <text evidence="1">The sequence shown here is derived from an EMBL/GenBank/DDBJ whole genome shotgun (WGS) entry which is preliminary data.</text>
</comment>
<organism evidence="1 2">
    <name type="scientific">Handroanthus impetiginosus</name>
    <dbReference type="NCBI Taxonomy" id="429701"/>
    <lineage>
        <taxon>Eukaryota</taxon>
        <taxon>Viridiplantae</taxon>
        <taxon>Streptophyta</taxon>
        <taxon>Embryophyta</taxon>
        <taxon>Tracheophyta</taxon>
        <taxon>Spermatophyta</taxon>
        <taxon>Magnoliopsida</taxon>
        <taxon>eudicotyledons</taxon>
        <taxon>Gunneridae</taxon>
        <taxon>Pentapetalae</taxon>
        <taxon>asterids</taxon>
        <taxon>lamiids</taxon>
        <taxon>Lamiales</taxon>
        <taxon>Bignoniaceae</taxon>
        <taxon>Crescentiina</taxon>
        <taxon>Tabebuia alliance</taxon>
        <taxon>Handroanthus</taxon>
    </lineage>
</organism>
<dbReference type="EMBL" id="NKXS01009142">
    <property type="protein sequence ID" value="PIM97769.1"/>
    <property type="molecule type" value="Genomic_DNA"/>
</dbReference>
<dbReference type="OrthoDB" id="266020at2759"/>
<reference evidence="2" key="1">
    <citation type="journal article" date="2018" name="Gigascience">
        <title>Genome assembly of the Pink Ipe (Handroanthus impetiginosus, Bignoniaceae), a highly valued, ecologically keystone Neotropical timber forest tree.</title>
        <authorList>
            <person name="Silva-Junior O.B."/>
            <person name="Grattapaglia D."/>
            <person name="Novaes E."/>
            <person name="Collevatti R.G."/>
        </authorList>
    </citation>
    <scope>NUCLEOTIDE SEQUENCE [LARGE SCALE GENOMIC DNA]</scope>
    <source>
        <strain evidence="2">cv. UFG-1</strain>
    </source>
</reference>
<dbReference type="STRING" id="429701.A0A2G9FYN1"/>
<gene>
    <name evidence="1" type="ORF">CDL12_29757</name>
</gene>
<dbReference type="PANTHER" id="PTHR33443">
    <property type="entry name" value="ZGC:112980"/>
    <property type="match status" value="1"/>
</dbReference>
<protein>
    <submittedName>
        <fullName evidence="1">Uncharacterized protein</fullName>
    </submittedName>
</protein>
<keyword evidence="2" id="KW-1185">Reference proteome</keyword>
<evidence type="ECO:0000313" key="2">
    <source>
        <dbReference type="Proteomes" id="UP000231279"/>
    </source>
</evidence>
<dbReference type="PANTHER" id="PTHR33443:SF30">
    <property type="entry name" value="SARCOSINE DEHYDROGENASE-2C PROTEIN"/>
    <property type="match status" value="1"/>
</dbReference>
<dbReference type="AlphaFoldDB" id="A0A2G9FYN1"/>
<accession>A0A2G9FYN1</accession>
<dbReference type="InterPro" id="IPR053234">
    <property type="entry name" value="RPM1_Interactor"/>
</dbReference>
<proteinExistence type="predicted"/>
<dbReference type="Proteomes" id="UP000231279">
    <property type="component" value="Unassembled WGS sequence"/>
</dbReference>
<sequence length="151" mass="17475">MGIIFSKIGRNRPIPQRKSPLAEKEKEVTEMAKNNNKCTSLRPILVVKNKGEIKKFEDEEDCFILDFDPYNDIEFSKPSSSKDFDNDLRVVTEKGQVACRDYPHPRHTCAKFPFNMAPHYIHCNQCYCYVCDMAAPCKTWVDHCDAFKSES</sequence>
<name>A0A2G9FYN1_9LAMI</name>
<evidence type="ECO:0000313" key="1">
    <source>
        <dbReference type="EMBL" id="PIM97769.1"/>
    </source>
</evidence>